<feature type="compositionally biased region" description="Pro residues" evidence="14">
    <location>
        <begin position="451"/>
        <end position="464"/>
    </location>
</feature>
<keyword evidence="17" id="KW-1185">Reference proteome</keyword>
<evidence type="ECO:0000256" key="10">
    <source>
        <dbReference type="ARBA" id="ARBA00047899"/>
    </source>
</evidence>
<keyword evidence="7" id="KW-0418">Kinase</keyword>
<feature type="compositionally biased region" description="Pro residues" evidence="14">
    <location>
        <begin position="495"/>
        <end position="507"/>
    </location>
</feature>
<evidence type="ECO:0000256" key="2">
    <source>
        <dbReference type="ARBA" id="ARBA00012513"/>
    </source>
</evidence>
<gene>
    <name evidence="16" type="ORF">WJX73_004273</name>
</gene>
<dbReference type="Gene3D" id="1.10.510.10">
    <property type="entry name" value="Transferase(Phosphotransferase) domain 1"/>
    <property type="match status" value="1"/>
</dbReference>
<evidence type="ECO:0000256" key="11">
    <source>
        <dbReference type="ARBA" id="ARBA00048679"/>
    </source>
</evidence>
<keyword evidence="6 13" id="KW-0547">Nucleotide-binding</keyword>
<evidence type="ECO:0000256" key="12">
    <source>
        <dbReference type="ARBA" id="ARBA00075375"/>
    </source>
</evidence>
<feature type="region of interest" description="Disordered" evidence="14">
    <location>
        <begin position="354"/>
        <end position="558"/>
    </location>
</feature>
<dbReference type="PROSITE" id="PS00108">
    <property type="entry name" value="PROTEIN_KINASE_ST"/>
    <property type="match status" value="1"/>
</dbReference>
<dbReference type="SUPFAM" id="SSF48371">
    <property type="entry name" value="ARM repeat"/>
    <property type="match status" value="1"/>
</dbReference>
<dbReference type="PROSITE" id="PS00107">
    <property type="entry name" value="PROTEIN_KINASE_ATP"/>
    <property type="match status" value="1"/>
</dbReference>
<dbReference type="InterPro" id="IPR000719">
    <property type="entry name" value="Prot_kinase_dom"/>
</dbReference>
<dbReference type="GO" id="GO:0005524">
    <property type="term" value="F:ATP binding"/>
    <property type="evidence" value="ECO:0007669"/>
    <property type="project" value="UniProtKB-UniRule"/>
</dbReference>
<dbReference type="EC" id="2.7.11.1" evidence="2"/>
<keyword evidence="8 13" id="KW-0067">ATP-binding</keyword>
<reference evidence="16 17" key="1">
    <citation type="journal article" date="2024" name="Nat. Commun.">
        <title>Phylogenomics reveals the evolutionary origins of lichenization in chlorophyte algae.</title>
        <authorList>
            <person name="Puginier C."/>
            <person name="Libourel C."/>
            <person name="Otte J."/>
            <person name="Skaloud P."/>
            <person name="Haon M."/>
            <person name="Grisel S."/>
            <person name="Petersen M."/>
            <person name="Berrin J.G."/>
            <person name="Delaux P.M."/>
            <person name="Dal Grande F."/>
            <person name="Keller J."/>
        </authorList>
    </citation>
    <scope>NUCLEOTIDE SEQUENCE [LARGE SCALE GENOMIC DNA]</scope>
    <source>
        <strain evidence="16 17">SAG 2036</strain>
    </source>
</reference>
<feature type="binding site" evidence="13">
    <location>
        <position position="33"/>
    </location>
    <ligand>
        <name>ATP</name>
        <dbReference type="ChEBI" id="CHEBI:30616"/>
    </ligand>
</feature>
<dbReference type="PROSITE" id="PS50011">
    <property type="entry name" value="PROTEIN_KINASE_DOM"/>
    <property type="match status" value="1"/>
</dbReference>
<comment type="subcellular location">
    <subcellularLocation>
        <location evidence="1">Cytoplasm</location>
        <location evidence="1">Cytoskeleton</location>
    </subcellularLocation>
</comment>
<evidence type="ECO:0000313" key="17">
    <source>
        <dbReference type="Proteomes" id="UP001465755"/>
    </source>
</evidence>
<proteinExistence type="predicted"/>
<keyword evidence="5" id="KW-0808">Transferase</keyword>
<comment type="catalytic activity">
    <reaction evidence="11">
        <text>L-seryl-[protein] + ATP = O-phospho-L-seryl-[protein] + ADP + H(+)</text>
        <dbReference type="Rhea" id="RHEA:17989"/>
        <dbReference type="Rhea" id="RHEA-COMP:9863"/>
        <dbReference type="Rhea" id="RHEA-COMP:11604"/>
        <dbReference type="ChEBI" id="CHEBI:15378"/>
        <dbReference type="ChEBI" id="CHEBI:29999"/>
        <dbReference type="ChEBI" id="CHEBI:30616"/>
        <dbReference type="ChEBI" id="CHEBI:83421"/>
        <dbReference type="ChEBI" id="CHEBI:456216"/>
        <dbReference type="EC" id="2.7.11.1"/>
    </reaction>
</comment>
<keyword evidence="3" id="KW-0963">Cytoplasm</keyword>
<evidence type="ECO:0000256" key="5">
    <source>
        <dbReference type="ARBA" id="ARBA00022679"/>
    </source>
</evidence>
<dbReference type="FunFam" id="1.10.510.10:FF:000292">
    <property type="entry name" value="Serine/threonine-protein kinase 36"/>
    <property type="match status" value="1"/>
</dbReference>
<evidence type="ECO:0000259" key="15">
    <source>
        <dbReference type="PROSITE" id="PS50011"/>
    </source>
</evidence>
<dbReference type="GO" id="GO:0004674">
    <property type="term" value="F:protein serine/threonine kinase activity"/>
    <property type="evidence" value="ECO:0007669"/>
    <property type="project" value="UniProtKB-KW"/>
</dbReference>
<evidence type="ECO:0000313" key="16">
    <source>
        <dbReference type="EMBL" id="KAK9813380.1"/>
    </source>
</evidence>
<protein>
    <recommendedName>
        <fullName evidence="2">non-specific serine/threonine protein kinase</fullName>
        <ecNumber evidence="2">2.7.11.1</ecNumber>
    </recommendedName>
    <alternativeName>
        <fullName evidence="12">Fused homolog</fullName>
    </alternativeName>
</protein>
<dbReference type="GO" id="GO:0005737">
    <property type="term" value="C:cytoplasm"/>
    <property type="evidence" value="ECO:0007669"/>
    <property type="project" value="TreeGrafter"/>
</dbReference>
<dbReference type="Pfam" id="PF00069">
    <property type="entry name" value="Pkinase"/>
    <property type="match status" value="1"/>
</dbReference>
<dbReference type="InterPro" id="IPR011989">
    <property type="entry name" value="ARM-like"/>
</dbReference>
<evidence type="ECO:0000256" key="7">
    <source>
        <dbReference type="ARBA" id="ARBA00022777"/>
    </source>
</evidence>
<dbReference type="FunFam" id="3.30.200.20:FF:000042">
    <property type="entry name" value="Aurora kinase A"/>
    <property type="match status" value="1"/>
</dbReference>
<dbReference type="InterPro" id="IPR008271">
    <property type="entry name" value="Ser/Thr_kinase_AS"/>
</dbReference>
<feature type="domain" description="Protein kinase" evidence="15">
    <location>
        <begin position="4"/>
        <end position="254"/>
    </location>
</feature>
<comment type="caution">
    <text evidence="16">The sequence shown here is derived from an EMBL/GenBank/DDBJ whole genome shotgun (WGS) entry which is preliminary data.</text>
</comment>
<name>A0AAW1PY82_9CHLO</name>
<evidence type="ECO:0000256" key="1">
    <source>
        <dbReference type="ARBA" id="ARBA00004245"/>
    </source>
</evidence>
<feature type="compositionally biased region" description="Low complexity" evidence="14">
    <location>
        <begin position="438"/>
        <end position="450"/>
    </location>
</feature>
<evidence type="ECO:0000256" key="9">
    <source>
        <dbReference type="ARBA" id="ARBA00023212"/>
    </source>
</evidence>
<dbReference type="CDD" id="cd14002">
    <property type="entry name" value="STKc_STK36"/>
    <property type="match status" value="1"/>
</dbReference>
<dbReference type="EMBL" id="JALJOQ010000005">
    <property type="protein sequence ID" value="KAK9813380.1"/>
    <property type="molecule type" value="Genomic_DNA"/>
</dbReference>
<dbReference type="PANTHER" id="PTHR22983:SF6">
    <property type="entry name" value="SERINE_THREONINE-PROTEIN KINASE 36"/>
    <property type="match status" value="1"/>
</dbReference>
<dbReference type="InterPro" id="IPR016024">
    <property type="entry name" value="ARM-type_fold"/>
</dbReference>
<evidence type="ECO:0000256" key="14">
    <source>
        <dbReference type="SAM" id="MobiDB-lite"/>
    </source>
</evidence>
<evidence type="ECO:0000256" key="3">
    <source>
        <dbReference type="ARBA" id="ARBA00022490"/>
    </source>
</evidence>
<comment type="catalytic activity">
    <reaction evidence="10">
        <text>L-threonyl-[protein] + ATP = O-phospho-L-threonyl-[protein] + ADP + H(+)</text>
        <dbReference type="Rhea" id="RHEA:46608"/>
        <dbReference type="Rhea" id="RHEA-COMP:11060"/>
        <dbReference type="Rhea" id="RHEA-COMP:11605"/>
        <dbReference type="ChEBI" id="CHEBI:15378"/>
        <dbReference type="ChEBI" id="CHEBI:30013"/>
        <dbReference type="ChEBI" id="CHEBI:30616"/>
        <dbReference type="ChEBI" id="CHEBI:61977"/>
        <dbReference type="ChEBI" id="CHEBI:456216"/>
        <dbReference type="EC" id="2.7.11.1"/>
    </reaction>
</comment>
<dbReference type="Proteomes" id="UP001465755">
    <property type="component" value="Unassembled WGS sequence"/>
</dbReference>
<evidence type="ECO:0000256" key="13">
    <source>
        <dbReference type="PROSITE-ProRule" id="PRU10141"/>
    </source>
</evidence>
<dbReference type="PANTHER" id="PTHR22983">
    <property type="entry name" value="PROTEIN KINASE RELATED"/>
    <property type="match status" value="1"/>
</dbReference>
<dbReference type="InterPro" id="IPR017441">
    <property type="entry name" value="Protein_kinase_ATP_BS"/>
</dbReference>
<sequence length="1444" mass="153258">MEKYVIQRMVGEGSFGKVYRARRKFTGRTVAIKIINKVGKPQKEIDSLRQELVILRNLKHPNIVEMLESIETDKEFCVVMEYALGDLWEILEKDVKLPEAVVQSIAKQLVQALYYLHHNRIIHRDLKPQNVLLCANGVVKLCDFGFARAMSNNTTMLMSTKGTPLYMAPEMIQNNPYNHTADLWSLGIILFELFASKPPFFTNNVYTLIKQIINNKISYPLGMSSDFRSFLEGLLNKRWHKRMDWPNVLNHTFVRLTAEEQVRHNAALDACQAAAPWPEVRASAAENAFSSRRAEEAARQLLAPVAATTASPHFKSSASKTQSYMPMTGARMATVRRAATATGTRPRIADLASRVGTADAAQASPSKNAHSDRAQAAVAQQRDVAARQHRLATHAEAAPAASPMRQQQHPAASPAAAAASPLDEDLEGLPNPLIPRSPAKATPAKTAIPTDPGPGPSRQPPPTGAHPSTTKARTPKGIVPPAAAERLRVPSKGSPAPPERLPVPPRGPSAAPERLPVPPKGTPEAADRATRLQRPRTPPPGSRPALSPRGSPGPSQVAPAIFNKVLSHAEGMVKTKEGAAALMKDNGTMAVVRDALKRPATGIAYTQWASSGELKRAAAVACQLLSHHHDSGDASSLTLQHSLVAAARAAAAVSPATTAAIVTSAEAAAAGAAEGLLAFEGMPQLCGEMLGRPLRDGALLMVACCNGLAGALTRGQAALNSQQEGRVRESQMLMDWAKDSNLRSRLLKCAEDSSTSTSGRPGSPSLALQEAALSALIRENAAQDLASRRPLVQTLVSRLTTKQQEQAEGAMQLLLTACGHSEALCEVVCACGIKQALITMLDASASGRRRRALLLLVRLSHGLSQRTQGRPPRAVTAELLQEASFGELLSRLAALIKLAQKLEGSRVKLPAAIVSQAVFAALRKLLGWVGGGVANLFAGLDQEAQCTGLLDGPTALFQALHVHNAASEAMQQAGLAEAMVQVLASIARGVTPALSQLSPAGLLSLLQAVRAVAEKEASRGADLLLKQGVMLAMAAILKPAHLEAVHAWPSRLGGGRSGATSIARLVADVLVTPLSNGGRALQQGQAQMLQERMAQDGILGALIRGLSAARAEGDALCSSLALIWELLCLDSDSHHPFATQLLQAGGLGPDFLARLLNPRNTSKVLSPALHTLNRLTVWGSAFSQPLSTHAVPLLPPLLRHRSTSVQTAACKVIGGLYRSQQQLPMDSEGIEGAGAGLDEHAKRAGIVEALVECLADEGGLARPTACYAVGNIAYSTATLHSDLAPAIPYLVQLTRTQEVKPRSNSVGALGNMLRQSTSLCAAIISHGGLQAMLAVAGEAGQAPDPGAGAPTRPASTALFALSQACLHQACREQLQQLGMPALLERLSDLKDPDISSSCRRVQARMQQGRRSSPKRPEVEVPILQLPALPDRALKQRVPKALLPH</sequence>
<keyword evidence="4" id="KW-0723">Serine/threonine-protein kinase</keyword>
<feature type="compositionally biased region" description="Low complexity" evidence="14">
    <location>
        <begin position="410"/>
        <end position="421"/>
    </location>
</feature>
<feature type="compositionally biased region" description="Low complexity" evidence="14">
    <location>
        <begin position="374"/>
        <end position="383"/>
    </location>
</feature>
<accession>A0AAW1PY82</accession>
<dbReference type="SUPFAM" id="SSF56112">
    <property type="entry name" value="Protein kinase-like (PK-like)"/>
    <property type="match status" value="1"/>
</dbReference>
<dbReference type="InterPro" id="IPR011009">
    <property type="entry name" value="Kinase-like_dom_sf"/>
</dbReference>
<organism evidence="16 17">
    <name type="scientific">Symbiochloris irregularis</name>
    <dbReference type="NCBI Taxonomy" id="706552"/>
    <lineage>
        <taxon>Eukaryota</taxon>
        <taxon>Viridiplantae</taxon>
        <taxon>Chlorophyta</taxon>
        <taxon>core chlorophytes</taxon>
        <taxon>Trebouxiophyceae</taxon>
        <taxon>Trebouxiales</taxon>
        <taxon>Trebouxiaceae</taxon>
        <taxon>Symbiochloris</taxon>
    </lineage>
</organism>
<evidence type="ECO:0000256" key="6">
    <source>
        <dbReference type="ARBA" id="ARBA00022741"/>
    </source>
</evidence>
<dbReference type="Gene3D" id="1.25.10.10">
    <property type="entry name" value="Leucine-rich Repeat Variant"/>
    <property type="match status" value="2"/>
</dbReference>
<dbReference type="SMART" id="SM00220">
    <property type="entry name" value="S_TKc"/>
    <property type="match status" value="1"/>
</dbReference>
<keyword evidence="9" id="KW-0206">Cytoskeleton</keyword>
<evidence type="ECO:0000256" key="4">
    <source>
        <dbReference type="ARBA" id="ARBA00022527"/>
    </source>
</evidence>
<evidence type="ECO:0000256" key="8">
    <source>
        <dbReference type="ARBA" id="ARBA00022840"/>
    </source>
</evidence>
<dbReference type="GO" id="GO:0005856">
    <property type="term" value="C:cytoskeleton"/>
    <property type="evidence" value="ECO:0007669"/>
    <property type="project" value="UniProtKB-SubCell"/>
</dbReference>